<dbReference type="HAMAP" id="MF_01925">
    <property type="entry name" value="P5C_reductase"/>
    <property type="match status" value="1"/>
</dbReference>
<evidence type="ECO:0000256" key="12">
    <source>
        <dbReference type="ARBA" id="ARBA00052690"/>
    </source>
</evidence>
<sequence>MSIGFIGAGKIAQALMKGLVSAGISKADRILASAPKADFKCHQDTQLLGCRTTYHNNDVLNNSEIVVLAVKPHVFPALLNEIEANVTEKHLLISIALGIEISCIENALPASSRVVRVMSNTPVLIREGASVYSCGTNVTKADSQTVRKLFTSVGMCEEIPEALIDAVTALSGSGPAYLYTCMEALADAGVLQGIPRDLSLKLVAQTMIGSARMVLETNKHPAALKDDVCSPAGCTIHAMYHLEKNGLRALLMEAVSKGTEVAHWKSKNGKHSGP</sequence>
<dbReference type="FunFam" id="1.10.3730.10:FF:000001">
    <property type="entry name" value="Pyrroline-5-carboxylate reductase"/>
    <property type="match status" value="1"/>
</dbReference>
<dbReference type="AlphaFoldDB" id="A0A7R9QQP0"/>
<keyword evidence="9 13" id="KW-0521">NADP</keyword>
<protein>
    <recommendedName>
        <fullName evidence="5">Pyrroline-5-carboxylate reductase</fullName>
        <ecNumber evidence="4">1.5.1.2</ecNumber>
    </recommendedName>
</protein>
<keyword evidence="8" id="KW-0641">Proline biosynthesis</keyword>
<keyword evidence="6" id="KW-0963">Cytoplasm</keyword>
<accession>A0A7R9QQP0</accession>
<comment type="pathway">
    <text evidence="2">Amino-acid biosynthesis; L-proline biosynthesis; L-proline from L-glutamate 5-semialdehyde: step 1/1.</text>
</comment>
<evidence type="ECO:0000313" key="16">
    <source>
        <dbReference type="EMBL" id="CAD7653564.1"/>
    </source>
</evidence>
<dbReference type="SUPFAM" id="SSF51735">
    <property type="entry name" value="NAD(P)-binding Rossmann-fold domains"/>
    <property type="match status" value="1"/>
</dbReference>
<keyword evidence="10" id="KW-0560">Oxidoreductase</keyword>
<evidence type="ECO:0000256" key="3">
    <source>
        <dbReference type="ARBA" id="ARBA00005525"/>
    </source>
</evidence>
<dbReference type="InterPro" id="IPR028939">
    <property type="entry name" value="P5C_Rdtase_cat_N"/>
</dbReference>
<dbReference type="EMBL" id="CAJPVJ010006808">
    <property type="protein sequence ID" value="CAG2170751.1"/>
    <property type="molecule type" value="Genomic_DNA"/>
</dbReference>
<feature type="binding site" evidence="13">
    <location>
        <position position="56"/>
    </location>
    <ligand>
        <name>NADPH</name>
        <dbReference type="ChEBI" id="CHEBI:57783"/>
    </ligand>
</feature>
<dbReference type="UniPathway" id="UPA00098">
    <property type="reaction ID" value="UER00361"/>
</dbReference>
<evidence type="ECO:0000256" key="1">
    <source>
        <dbReference type="ARBA" id="ARBA00004496"/>
    </source>
</evidence>
<dbReference type="GO" id="GO:0055129">
    <property type="term" value="P:L-proline biosynthetic process"/>
    <property type="evidence" value="ECO:0007669"/>
    <property type="project" value="UniProtKB-UniPathway"/>
</dbReference>
<evidence type="ECO:0000313" key="17">
    <source>
        <dbReference type="Proteomes" id="UP000728032"/>
    </source>
</evidence>
<comment type="catalytic activity">
    <reaction evidence="12">
        <text>L-proline + NADP(+) = (S)-1-pyrroline-5-carboxylate + NADPH + 2 H(+)</text>
        <dbReference type="Rhea" id="RHEA:14109"/>
        <dbReference type="ChEBI" id="CHEBI:15378"/>
        <dbReference type="ChEBI" id="CHEBI:17388"/>
        <dbReference type="ChEBI" id="CHEBI:57783"/>
        <dbReference type="ChEBI" id="CHEBI:58349"/>
        <dbReference type="ChEBI" id="CHEBI:60039"/>
        <dbReference type="EC" id="1.5.1.2"/>
    </reaction>
</comment>
<dbReference type="InterPro" id="IPR036291">
    <property type="entry name" value="NAD(P)-bd_dom_sf"/>
</dbReference>
<reference evidence="16" key="1">
    <citation type="submission" date="2020-11" db="EMBL/GenBank/DDBJ databases">
        <authorList>
            <person name="Tran Van P."/>
        </authorList>
    </citation>
    <scope>NUCLEOTIDE SEQUENCE</scope>
</reference>
<evidence type="ECO:0000256" key="2">
    <source>
        <dbReference type="ARBA" id="ARBA00005205"/>
    </source>
</evidence>
<dbReference type="InterPro" id="IPR029036">
    <property type="entry name" value="P5CR_dimer"/>
</dbReference>
<dbReference type="GO" id="GO:0005737">
    <property type="term" value="C:cytoplasm"/>
    <property type="evidence" value="ECO:0007669"/>
    <property type="project" value="UniProtKB-SubCell"/>
</dbReference>
<dbReference type="GO" id="GO:0004735">
    <property type="term" value="F:pyrroline-5-carboxylate reductase activity"/>
    <property type="evidence" value="ECO:0007669"/>
    <property type="project" value="UniProtKB-EC"/>
</dbReference>
<evidence type="ECO:0000256" key="9">
    <source>
        <dbReference type="ARBA" id="ARBA00022857"/>
    </source>
</evidence>
<evidence type="ECO:0000256" key="11">
    <source>
        <dbReference type="ARBA" id="ARBA00050547"/>
    </source>
</evidence>
<proteinExistence type="inferred from homology"/>
<keyword evidence="17" id="KW-1185">Reference proteome</keyword>
<evidence type="ECO:0000256" key="4">
    <source>
        <dbReference type="ARBA" id="ARBA00012855"/>
    </source>
</evidence>
<comment type="subcellular location">
    <subcellularLocation>
        <location evidence="1">Cytoplasm</location>
    </subcellularLocation>
</comment>
<name>A0A7R9QQP0_9ACAR</name>
<evidence type="ECO:0000256" key="10">
    <source>
        <dbReference type="ARBA" id="ARBA00023002"/>
    </source>
</evidence>
<evidence type="ECO:0000256" key="6">
    <source>
        <dbReference type="ARBA" id="ARBA00022490"/>
    </source>
</evidence>
<dbReference type="EMBL" id="OC921633">
    <property type="protein sequence ID" value="CAD7653564.1"/>
    <property type="molecule type" value="Genomic_DNA"/>
</dbReference>
<dbReference type="PANTHER" id="PTHR11645:SF62">
    <property type="entry name" value="PYRROLINE-5-CARBOXYLATE REDUCTASE"/>
    <property type="match status" value="1"/>
</dbReference>
<organism evidence="16">
    <name type="scientific">Oppiella nova</name>
    <dbReference type="NCBI Taxonomy" id="334625"/>
    <lineage>
        <taxon>Eukaryota</taxon>
        <taxon>Metazoa</taxon>
        <taxon>Ecdysozoa</taxon>
        <taxon>Arthropoda</taxon>
        <taxon>Chelicerata</taxon>
        <taxon>Arachnida</taxon>
        <taxon>Acari</taxon>
        <taxon>Acariformes</taxon>
        <taxon>Sarcoptiformes</taxon>
        <taxon>Oribatida</taxon>
        <taxon>Brachypylina</taxon>
        <taxon>Oppioidea</taxon>
        <taxon>Oppiidae</taxon>
        <taxon>Oppiella</taxon>
    </lineage>
</organism>
<dbReference type="Pfam" id="PF14748">
    <property type="entry name" value="P5CR_dimer"/>
    <property type="match status" value="1"/>
</dbReference>
<feature type="domain" description="Pyrroline-5-carboxylate reductase dimerisation" evidence="15">
    <location>
        <begin position="161"/>
        <end position="261"/>
    </location>
</feature>
<comment type="similarity">
    <text evidence="3">Belongs to the pyrroline-5-carboxylate reductase family.</text>
</comment>
<evidence type="ECO:0000256" key="13">
    <source>
        <dbReference type="PIRSR" id="PIRSR000193-1"/>
    </source>
</evidence>
<comment type="catalytic activity">
    <reaction evidence="11">
        <text>L-proline + NAD(+) = (S)-1-pyrroline-5-carboxylate + NADH + 2 H(+)</text>
        <dbReference type="Rhea" id="RHEA:14105"/>
        <dbReference type="ChEBI" id="CHEBI:15378"/>
        <dbReference type="ChEBI" id="CHEBI:17388"/>
        <dbReference type="ChEBI" id="CHEBI:57540"/>
        <dbReference type="ChEBI" id="CHEBI:57945"/>
        <dbReference type="ChEBI" id="CHEBI:60039"/>
        <dbReference type="EC" id="1.5.1.2"/>
    </reaction>
</comment>
<keyword evidence="7" id="KW-0028">Amino-acid biosynthesis</keyword>
<evidence type="ECO:0000256" key="8">
    <source>
        <dbReference type="ARBA" id="ARBA00022650"/>
    </source>
</evidence>
<dbReference type="Proteomes" id="UP000728032">
    <property type="component" value="Unassembled WGS sequence"/>
</dbReference>
<evidence type="ECO:0000256" key="7">
    <source>
        <dbReference type="ARBA" id="ARBA00022605"/>
    </source>
</evidence>
<dbReference type="FunFam" id="3.40.50.720:FF:000190">
    <property type="entry name" value="Pyrroline-5-carboxylate reductase"/>
    <property type="match status" value="1"/>
</dbReference>
<dbReference type="Pfam" id="PF03807">
    <property type="entry name" value="F420_oxidored"/>
    <property type="match status" value="1"/>
</dbReference>
<evidence type="ECO:0000256" key="5">
    <source>
        <dbReference type="ARBA" id="ARBA00021413"/>
    </source>
</evidence>
<dbReference type="NCBIfam" id="TIGR00112">
    <property type="entry name" value="proC"/>
    <property type="match status" value="1"/>
</dbReference>
<dbReference type="Gene3D" id="1.10.3730.10">
    <property type="entry name" value="ProC C-terminal domain-like"/>
    <property type="match status" value="1"/>
</dbReference>
<dbReference type="InterPro" id="IPR000304">
    <property type="entry name" value="Pyrroline-COOH_reductase"/>
</dbReference>
<feature type="binding site" evidence="13">
    <location>
        <begin position="69"/>
        <end position="72"/>
    </location>
    <ligand>
        <name>NADP(+)</name>
        <dbReference type="ChEBI" id="CHEBI:58349"/>
    </ligand>
</feature>
<dbReference type="Gene3D" id="3.40.50.720">
    <property type="entry name" value="NAD(P)-binding Rossmann-like Domain"/>
    <property type="match status" value="1"/>
</dbReference>
<dbReference type="SUPFAM" id="SSF48179">
    <property type="entry name" value="6-phosphogluconate dehydrogenase C-terminal domain-like"/>
    <property type="match status" value="1"/>
</dbReference>
<feature type="domain" description="Pyrroline-5-carboxylate reductase catalytic N-terminal" evidence="14">
    <location>
        <begin position="3"/>
        <end position="97"/>
    </location>
</feature>
<evidence type="ECO:0000259" key="15">
    <source>
        <dbReference type="Pfam" id="PF14748"/>
    </source>
</evidence>
<dbReference type="PANTHER" id="PTHR11645">
    <property type="entry name" value="PYRROLINE-5-CARBOXYLATE REDUCTASE"/>
    <property type="match status" value="1"/>
</dbReference>
<evidence type="ECO:0000259" key="14">
    <source>
        <dbReference type="Pfam" id="PF03807"/>
    </source>
</evidence>
<dbReference type="EC" id="1.5.1.2" evidence="4"/>
<dbReference type="OrthoDB" id="10263291at2759"/>
<dbReference type="InterPro" id="IPR008927">
    <property type="entry name" value="6-PGluconate_DH-like_C_sf"/>
</dbReference>
<gene>
    <name evidence="16" type="ORF">ONB1V03_LOCUS10217</name>
</gene>
<dbReference type="PIRSF" id="PIRSF000193">
    <property type="entry name" value="Pyrrol-5-carb_rd"/>
    <property type="match status" value="1"/>
</dbReference>